<dbReference type="InterPro" id="IPR001640">
    <property type="entry name" value="Lgt"/>
</dbReference>
<protein>
    <submittedName>
        <fullName evidence="4">Adenosylmethionine-8-amino-7-oxononanoate aminotransferase</fullName>
    </submittedName>
</protein>
<dbReference type="PANTHER" id="PTHR43094:SF1">
    <property type="entry name" value="AMINOTRANSFERASE CLASS-III"/>
    <property type="match status" value="1"/>
</dbReference>
<dbReference type="GO" id="GO:0042158">
    <property type="term" value="P:lipoprotein biosynthetic process"/>
    <property type="evidence" value="ECO:0007669"/>
    <property type="project" value="InterPro"/>
</dbReference>
<proteinExistence type="inferred from homology"/>
<dbReference type="InterPro" id="IPR005814">
    <property type="entry name" value="Aminotrans_3"/>
</dbReference>
<dbReference type="AlphaFoldDB" id="A0A2P8DK91"/>
<dbReference type="PROSITE" id="PS01311">
    <property type="entry name" value="LGT"/>
    <property type="match status" value="1"/>
</dbReference>
<dbReference type="PANTHER" id="PTHR43094">
    <property type="entry name" value="AMINOTRANSFERASE"/>
    <property type="match status" value="1"/>
</dbReference>
<dbReference type="Proteomes" id="UP000240542">
    <property type="component" value="Unassembled WGS sequence"/>
</dbReference>
<dbReference type="PIRSF" id="PIRSF000521">
    <property type="entry name" value="Transaminase_4ab_Lys_Orn"/>
    <property type="match status" value="1"/>
</dbReference>
<dbReference type="Gene3D" id="3.40.640.10">
    <property type="entry name" value="Type I PLP-dependent aspartate aminotransferase-like (Major domain)"/>
    <property type="match status" value="1"/>
</dbReference>
<dbReference type="InterPro" id="IPR015421">
    <property type="entry name" value="PyrdxlP-dep_Trfase_major"/>
</dbReference>
<comment type="similarity">
    <text evidence="1 3">Belongs to the class-III pyridoxal-phosphate-dependent aminotransferase family.</text>
</comment>
<evidence type="ECO:0000256" key="1">
    <source>
        <dbReference type="ARBA" id="ARBA00008954"/>
    </source>
</evidence>
<dbReference type="Gene3D" id="3.90.1150.10">
    <property type="entry name" value="Aspartate Aminotransferase, domain 1"/>
    <property type="match status" value="1"/>
</dbReference>
<sequence length="436" mass="46822">MTETVVSYAQNQPKALEPSRYWHTFSDMNVVSKGPKFVVARAEGAWLWDEAGDRFLDGTSSLWYCNVGHGRVEIAEAVYKQMTSLDAFATYGDFANVPALALSERIGAHAPVADARVVLTCGGGESIDSAAKIARQYWSVRGRPEKVHFITRTGGYHGLNGIGTSLIGMERFQAGYGPLLADTSVVPHDSLEALEAEILRIGPENVAAFFAEPVIGSGGVHAPVDGYFAGVSELCKQYGILFIVDSVICAFGRLGNWFGIERFGVTPDMIVFAKGVSSGYLPLGGIVVSGEIAEPFWNEPGNPLHHGTTYAGHPTACAAALANLDILEREDLFTVALEVEAWLDYALRPLADHPLVREVRSGTGVMAAVEFTPEALASGITSAEVFTECRARGVVLRAVPTGLLVSPPLITTWEQIDHLVSTLRYGLDAVADRHSA</sequence>
<gene>
    <name evidence="4" type="ORF">CLV63_10721</name>
</gene>
<dbReference type="SUPFAM" id="SSF53383">
    <property type="entry name" value="PLP-dependent transferases"/>
    <property type="match status" value="1"/>
</dbReference>
<keyword evidence="4" id="KW-0032">Aminotransferase</keyword>
<evidence type="ECO:0000256" key="3">
    <source>
        <dbReference type="RuleBase" id="RU003560"/>
    </source>
</evidence>
<evidence type="ECO:0000256" key="2">
    <source>
        <dbReference type="ARBA" id="ARBA00022898"/>
    </source>
</evidence>
<reference evidence="4 5" key="1">
    <citation type="submission" date="2018-03" db="EMBL/GenBank/DDBJ databases">
        <title>Genomic Encyclopedia of Archaeal and Bacterial Type Strains, Phase II (KMG-II): from individual species to whole genera.</title>
        <authorList>
            <person name="Goeker M."/>
        </authorList>
    </citation>
    <scope>NUCLEOTIDE SEQUENCE [LARGE SCALE GENOMIC DNA]</scope>
    <source>
        <strain evidence="4 5">DSM 45312</strain>
    </source>
</reference>
<dbReference type="GO" id="GO:0030170">
    <property type="term" value="F:pyridoxal phosphate binding"/>
    <property type="evidence" value="ECO:0007669"/>
    <property type="project" value="InterPro"/>
</dbReference>
<dbReference type="GO" id="GO:0005886">
    <property type="term" value="C:plasma membrane"/>
    <property type="evidence" value="ECO:0007669"/>
    <property type="project" value="InterPro"/>
</dbReference>
<keyword evidence="5" id="KW-1185">Reference proteome</keyword>
<evidence type="ECO:0000313" key="4">
    <source>
        <dbReference type="EMBL" id="PSK97633.1"/>
    </source>
</evidence>
<dbReference type="EMBL" id="PYGA01000007">
    <property type="protein sequence ID" value="PSK97633.1"/>
    <property type="molecule type" value="Genomic_DNA"/>
</dbReference>
<dbReference type="InterPro" id="IPR015424">
    <property type="entry name" value="PyrdxlP-dep_Trfase"/>
</dbReference>
<dbReference type="GO" id="GO:0008483">
    <property type="term" value="F:transaminase activity"/>
    <property type="evidence" value="ECO:0007669"/>
    <property type="project" value="UniProtKB-KW"/>
</dbReference>
<organism evidence="4 5">
    <name type="scientific">Murinocardiopsis flavida</name>
    <dbReference type="NCBI Taxonomy" id="645275"/>
    <lineage>
        <taxon>Bacteria</taxon>
        <taxon>Bacillati</taxon>
        <taxon>Actinomycetota</taxon>
        <taxon>Actinomycetes</taxon>
        <taxon>Streptosporangiales</taxon>
        <taxon>Nocardiopsidaceae</taxon>
        <taxon>Murinocardiopsis</taxon>
    </lineage>
</organism>
<name>A0A2P8DK91_9ACTN</name>
<comment type="caution">
    <text evidence="4">The sequence shown here is derived from an EMBL/GenBank/DDBJ whole genome shotgun (WGS) entry which is preliminary data.</text>
</comment>
<dbReference type="Pfam" id="PF00202">
    <property type="entry name" value="Aminotran_3"/>
    <property type="match status" value="1"/>
</dbReference>
<keyword evidence="4" id="KW-0808">Transferase</keyword>
<accession>A0A2P8DK91</accession>
<evidence type="ECO:0000313" key="5">
    <source>
        <dbReference type="Proteomes" id="UP000240542"/>
    </source>
</evidence>
<dbReference type="InterPro" id="IPR015422">
    <property type="entry name" value="PyrdxlP-dep_Trfase_small"/>
</dbReference>
<keyword evidence="2 3" id="KW-0663">Pyridoxal phosphate</keyword>
<dbReference type="CDD" id="cd00610">
    <property type="entry name" value="OAT_like"/>
    <property type="match status" value="1"/>
</dbReference>
<dbReference type="GO" id="GO:0008961">
    <property type="term" value="F:phosphatidylglycerol-prolipoprotein diacylglyceryl transferase activity"/>
    <property type="evidence" value="ECO:0007669"/>
    <property type="project" value="InterPro"/>
</dbReference>